<evidence type="ECO:0000313" key="8">
    <source>
        <dbReference type="EMBL" id="KAL0454035.1"/>
    </source>
</evidence>
<dbReference type="GO" id="GO:0030150">
    <property type="term" value="P:protein import into mitochondrial matrix"/>
    <property type="evidence" value="ECO:0007669"/>
    <property type="project" value="TreeGrafter"/>
</dbReference>
<accession>A0AAW2XQE3</accession>
<evidence type="ECO:0000256" key="6">
    <source>
        <dbReference type="ARBA" id="ARBA00023136"/>
    </source>
</evidence>
<dbReference type="GO" id="GO:0005743">
    <property type="term" value="C:mitochondrial inner membrane"/>
    <property type="evidence" value="ECO:0007669"/>
    <property type="project" value="UniProtKB-SubCell"/>
</dbReference>
<evidence type="ECO:0000256" key="2">
    <source>
        <dbReference type="ARBA" id="ARBA00009597"/>
    </source>
</evidence>
<sequence>MMASRKLARDLFFSKHLPHQLLASQHMQGHPMFKRVSGFSEPVIEKSQEFQTQQVYCIRDRLGAITEGGQDTIHTVYYAWAMQQLGPEELGEDASYSIWKLREMQQLGIRALI</sequence>
<dbReference type="Gene3D" id="3.10.450.240">
    <property type="match status" value="1"/>
</dbReference>
<name>A0AAW2XQE3_9LAMI</name>
<evidence type="ECO:0000259" key="7">
    <source>
        <dbReference type="Pfam" id="PF04280"/>
    </source>
</evidence>
<dbReference type="Pfam" id="PF04280">
    <property type="entry name" value="Tim44"/>
    <property type="match status" value="1"/>
</dbReference>
<protein>
    <submittedName>
        <fullName evidence="8">Mitochondrial import inner membrane translocase subunit TIM44-2</fullName>
    </submittedName>
</protein>
<dbReference type="SUPFAM" id="SSF54427">
    <property type="entry name" value="NTF2-like"/>
    <property type="match status" value="1"/>
</dbReference>
<organism evidence="8">
    <name type="scientific">Sesamum latifolium</name>
    <dbReference type="NCBI Taxonomy" id="2727402"/>
    <lineage>
        <taxon>Eukaryota</taxon>
        <taxon>Viridiplantae</taxon>
        <taxon>Streptophyta</taxon>
        <taxon>Embryophyta</taxon>
        <taxon>Tracheophyta</taxon>
        <taxon>Spermatophyta</taxon>
        <taxon>Magnoliopsida</taxon>
        <taxon>eudicotyledons</taxon>
        <taxon>Gunneridae</taxon>
        <taxon>Pentapetalae</taxon>
        <taxon>asterids</taxon>
        <taxon>lamiids</taxon>
        <taxon>Lamiales</taxon>
        <taxon>Pedaliaceae</taxon>
        <taxon>Sesamum</taxon>
    </lineage>
</organism>
<evidence type="ECO:0000256" key="5">
    <source>
        <dbReference type="ARBA" id="ARBA00023128"/>
    </source>
</evidence>
<dbReference type="InterPro" id="IPR032710">
    <property type="entry name" value="NTF2-like_dom_sf"/>
</dbReference>
<keyword evidence="6" id="KW-0472">Membrane</keyword>
<keyword evidence="4" id="KW-0809">Transit peptide</keyword>
<comment type="subcellular location">
    <subcellularLocation>
        <location evidence="1">Mitochondrion inner membrane</location>
    </subcellularLocation>
</comment>
<reference evidence="8" key="2">
    <citation type="journal article" date="2024" name="Plant">
        <title>Genomic evolution and insights into agronomic trait innovations of Sesamum species.</title>
        <authorList>
            <person name="Miao H."/>
            <person name="Wang L."/>
            <person name="Qu L."/>
            <person name="Liu H."/>
            <person name="Sun Y."/>
            <person name="Le M."/>
            <person name="Wang Q."/>
            <person name="Wei S."/>
            <person name="Zheng Y."/>
            <person name="Lin W."/>
            <person name="Duan Y."/>
            <person name="Cao H."/>
            <person name="Xiong S."/>
            <person name="Wang X."/>
            <person name="Wei L."/>
            <person name="Li C."/>
            <person name="Ma Q."/>
            <person name="Ju M."/>
            <person name="Zhao R."/>
            <person name="Li G."/>
            <person name="Mu C."/>
            <person name="Tian Q."/>
            <person name="Mei H."/>
            <person name="Zhang T."/>
            <person name="Gao T."/>
            <person name="Zhang H."/>
        </authorList>
    </citation>
    <scope>NUCLEOTIDE SEQUENCE</scope>
    <source>
        <strain evidence="8">KEN1</strain>
    </source>
</reference>
<keyword evidence="5" id="KW-0496">Mitochondrion</keyword>
<comment type="similarity">
    <text evidence="2">Belongs to the Tim44 family.</text>
</comment>
<evidence type="ECO:0000256" key="3">
    <source>
        <dbReference type="ARBA" id="ARBA00022792"/>
    </source>
</evidence>
<comment type="caution">
    <text evidence="8">The sequence shown here is derived from an EMBL/GenBank/DDBJ whole genome shotgun (WGS) entry which is preliminary data.</text>
</comment>
<feature type="domain" description="Tim44-like" evidence="7">
    <location>
        <begin position="49"/>
        <end position="106"/>
    </location>
</feature>
<reference evidence="8" key="1">
    <citation type="submission" date="2020-06" db="EMBL/GenBank/DDBJ databases">
        <authorList>
            <person name="Li T."/>
            <person name="Hu X."/>
            <person name="Zhang T."/>
            <person name="Song X."/>
            <person name="Zhang H."/>
            <person name="Dai N."/>
            <person name="Sheng W."/>
            <person name="Hou X."/>
            <person name="Wei L."/>
        </authorList>
    </citation>
    <scope>NUCLEOTIDE SEQUENCE</scope>
    <source>
        <strain evidence="8">KEN1</strain>
        <tissue evidence="8">Leaf</tissue>
    </source>
</reference>
<evidence type="ECO:0000256" key="1">
    <source>
        <dbReference type="ARBA" id="ARBA00004273"/>
    </source>
</evidence>
<dbReference type="PANTHER" id="PTHR10721">
    <property type="entry name" value="MITOCHONDRIAL IMPORT INNER MEMBRANE TRANSLOCASE SUBUNIT TIM44"/>
    <property type="match status" value="1"/>
</dbReference>
<keyword evidence="3" id="KW-0999">Mitochondrion inner membrane</keyword>
<dbReference type="GO" id="GO:0051087">
    <property type="term" value="F:protein-folding chaperone binding"/>
    <property type="evidence" value="ECO:0007669"/>
    <property type="project" value="TreeGrafter"/>
</dbReference>
<dbReference type="PANTHER" id="PTHR10721:SF1">
    <property type="entry name" value="MITOCHONDRIAL IMPORT INNER MEMBRANE TRANSLOCASE SUBUNIT TIM44"/>
    <property type="match status" value="1"/>
</dbReference>
<gene>
    <name evidence="8" type="ORF">Slati_0742700</name>
</gene>
<dbReference type="EMBL" id="JACGWN010000003">
    <property type="protein sequence ID" value="KAL0454035.1"/>
    <property type="molecule type" value="Genomic_DNA"/>
</dbReference>
<proteinExistence type="inferred from homology"/>
<dbReference type="InterPro" id="IPR007379">
    <property type="entry name" value="Tim44-like_dom"/>
</dbReference>
<evidence type="ECO:0000256" key="4">
    <source>
        <dbReference type="ARBA" id="ARBA00022946"/>
    </source>
</evidence>
<dbReference type="AlphaFoldDB" id="A0AAW2XQE3"/>
<dbReference type="InterPro" id="IPR039544">
    <property type="entry name" value="Tim44-like"/>
</dbReference>